<name>A0AA86I4W1_PRIMG</name>
<dbReference type="AlphaFoldDB" id="A0AA86I4W1"/>
<dbReference type="RefSeq" id="WP_114895448.1">
    <property type="nucleotide sequence ID" value="NZ_CP022674.1"/>
</dbReference>
<dbReference type="Pfam" id="PF13443">
    <property type="entry name" value="HTH_26"/>
    <property type="match status" value="1"/>
</dbReference>
<sequence>MEFTCELKVILAEKEIKHEDFAKIVGFSPAGLSSLVNNKSLPSFKSAYRISEALEMDIKEIWIRPKE</sequence>
<dbReference type="InterPro" id="IPR001387">
    <property type="entry name" value="Cro/C1-type_HTH"/>
</dbReference>
<reference evidence="2 3" key="1">
    <citation type="submission" date="2017-07" db="EMBL/GenBank/DDBJ databases">
        <title>Isolation and development of strain Bacillus megaterium SR7 for enhanced growth and metabolite production under supercritical carbon dioxide.</title>
        <authorList>
            <person name="Freedman A.J.E."/>
            <person name="Peet K.C."/>
            <person name="Boock J.T."/>
            <person name="Penn K."/>
            <person name="Prather K.L.J."/>
            <person name="Thompson J.R."/>
        </authorList>
    </citation>
    <scope>NUCLEOTIDE SEQUENCE [LARGE SCALE GENOMIC DNA]</scope>
    <source>
        <strain evidence="2 3">SR7</strain>
    </source>
</reference>
<dbReference type="GO" id="GO:0003677">
    <property type="term" value="F:DNA binding"/>
    <property type="evidence" value="ECO:0007669"/>
    <property type="project" value="InterPro"/>
</dbReference>
<dbReference type="Gene3D" id="1.10.260.40">
    <property type="entry name" value="lambda repressor-like DNA-binding domains"/>
    <property type="match status" value="1"/>
</dbReference>
<evidence type="ECO:0000313" key="3">
    <source>
        <dbReference type="Proteomes" id="UP000253834"/>
    </source>
</evidence>
<dbReference type="CDD" id="cd00093">
    <property type="entry name" value="HTH_XRE"/>
    <property type="match status" value="1"/>
</dbReference>
<evidence type="ECO:0000259" key="1">
    <source>
        <dbReference type="PROSITE" id="PS50943"/>
    </source>
</evidence>
<proteinExistence type="predicted"/>
<dbReference type="Proteomes" id="UP000253834">
    <property type="component" value="Chromosome"/>
</dbReference>
<evidence type="ECO:0000313" key="2">
    <source>
        <dbReference type="EMBL" id="AXI29431.1"/>
    </source>
</evidence>
<dbReference type="PROSITE" id="PS50943">
    <property type="entry name" value="HTH_CROC1"/>
    <property type="match status" value="1"/>
</dbReference>
<dbReference type="SMART" id="SM00530">
    <property type="entry name" value="HTH_XRE"/>
    <property type="match status" value="1"/>
</dbReference>
<accession>A0AA86I4W1</accession>
<dbReference type="InterPro" id="IPR010982">
    <property type="entry name" value="Lambda_DNA-bd_dom_sf"/>
</dbReference>
<gene>
    <name evidence="2" type="ORF">CIB87_10560</name>
</gene>
<protein>
    <submittedName>
        <fullName evidence="2">Transcriptional regulator</fullName>
    </submittedName>
</protein>
<organism evidence="2 3">
    <name type="scientific">Priestia megaterium</name>
    <name type="common">Bacillus megaterium</name>
    <dbReference type="NCBI Taxonomy" id="1404"/>
    <lineage>
        <taxon>Bacteria</taxon>
        <taxon>Bacillati</taxon>
        <taxon>Bacillota</taxon>
        <taxon>Bacilli</taxon>
        <taxon>Bacillales</taxon>
        <taxon>Bacillaceae</taxon>
        <taxon>Priestia</taxon>
    </lineage>
</organism>
<dbReference type="SUPFAM" id="SSF47413">
    <property type="entry name" value="lambda repressor-like DNA-binding domains"/>
    <property type="match status" value="1"/>
</dbReference>
<dbReference type="EMBL" id="CP022674">
    <property type="protein sequence ID" value="AXI29431.1"/>
    <property type="molecule type" value="Genomic_DNA"/>
</dbReference>
<feature type="domain" description="HTH cro/C1-type" evidence="1">
    <location>
        <begin position="7"/>
        <end position="61"/>
    </location>
</feature>